<reference evidence="2" key="1">
    <citation type="submission" date="2015-04" db="UniProtKB">
        <authorList>
            <consortium name="EnsemblPlants"/>
        </authorList>
    </citation>
    <scope>IDENTIFICATION</scope>
    <source>
        <strain evidence="2">SL10</strain>
    </source>
</reference>
<feature type="compositionally biased region" description="Polar residues" evidence="1">
    <location>
        <begin position="77"/>
        <end position="88"/>
    </location>
</feature>
<accession>A0A0E0HH58</accession>
<dbReference type="Gramene" id="ONIVA05G24310.1">
    <property type="protein sequence ID" value="ONIVA05G24310.1"/>
    <property type="gene ID" value="ONIVA05G24310"/>
</dbReference>
<dbReference type="AlphaFoldDB" id="A0A0E0HH58"/>
<organism evidence="2">
    <name type="scientific">Oryza nivara</name>
    <name type="common">Indian wild rice</name>
    <name type="synonym">Oryza sativa f. spontanea</name>
    <dbReference type="NCBI Taxonomy" id="4536"/>
    <lineage>
        <taxon>Eukaryota</taxon>
        <taxon>Viridiplantae</taxon>
        <taxon>Streptophyta</taxon>
        <taxon>Embryophyta</taxon>
        <taxon>Tracheophyta</taxon>
        <taxon>Spermatophyta</taxon>
        <taxon>Magnoliopsida</taxon>
        <taxon>Liliopsida</taxon>
        <taxon>Poales</taxon>
        <taxon>Poaceae</taxon>
        <taxon>BOP clade</taxon>
        <taxon>Oryzoideae</taxon>
        <taxon>Oryzeae</taxon>
        <taxon>Oryzinae</taxon>
        <taxon>Oryza</taxon>
    </lineage>
</organism>
<evidence type="ECO:0000256" key="1">
    <source>
        <dbReference type="SAM" id="MobiDB-lite"/>
    </source>
</evidence>
<dbReference type="Proteomes" id="UP000006591">
    <property type="component" value="Chromosome 5"/>
</dbReference>
<keyword evidence="3" id="KW-1185">Reference proteome</keyword>
<feature type="region of interest" description="Disordered" evidence="1">
    <location>
        <begin position="58"/>
        <end position="163"/>
    </location>
</feature>
<dbReference type="OMA" id="WHLADIA"/>
<feature type="compositionally biased region" description="Pro residues" evidence="1">
    <location>
        <begin position="103"/>
        <end position="112"/>
    </location>
</feature>
<proteinExistence type="predicted"/>
<feature type="compositionally biased region" description="Low complexity" evidence="1">
    <location>
        <begin position="136"/>
        <end position="153"/>
    </location>
</feature>
<name>A0A0E0HH58_ORYNI</name>
<protein>
    <submittedName>
        <fullName evidence="2">Uncharacterized protein</fullName>
    </submittedName>
</protein>
<dbReference type="HOGENOM" id="CLU_1035796_0_0_1"/>
<evidence type="ECO:0000313" key="3">
    <source>
        <dbReference type="Proteomes" id="UP000006591"/>
    </source>
</evidence>
<evidence type="ECO:0000313" key="2">
    <source>
        <dbReference type="EnsemblPlants" id="ONIVA05G24310.1"/>
    </source>
</evidence>
<reference evidence="2" key="2">
    <citation type="submission" date="2018-04" db="EMBL/GenBank/DDBJ databases">
        <title>OnivRS2 (Oryza nivara Reference Sequence Version 2).</title>
        <authorList>
            <person name="Zhang J."/>
            <person name="Kudrna D."/>
            <person name="Lee S."/>
            <person name="Talag J."/>
            <person name="Rajasekar S."/>
            <person name="Welchert J."/>
            <person name="Hsing Y.-I."/>
            <person name="Wing R.A."/>
        </authorList>
    </citation>
    <scope>NUCLEOTIDE SEQUENCE [LARGE SCALE GENOMIC DNA]</scope>
    <source>
        <strain evidence="2">SL10</strain>
    </source>
</reference>
<sequence>MPLHHIFHHILSRRLRSPSFPHVGRLRGAAAVHDEAATTVAIAMVDIRAPLADLSRSKDAVAGDSSPLRGCGGHQGHATTQPTPSTFSPHAVDALHALLGPSPSSPSTPSSPPSIRLTRTSSISVVGAARPPTPPSMTTATTTTARHGSRASSPPCSWRRTGGGAKLVADRQWWRVARAGRLRHRAGGRRARLAPASASHHGVEWSGGGVIHARESNEVGAVDGEGMENVTEGHGSNFLKFQWHLADIANMCGIFLICHISSGMDPINP</sequence>
<dbReference type="EnsemblPlants" id="ONIVA05G24310.1">
    <property type="protein sequence ID" value="ONIVA05G24310.1"/>
    <property type="gene ID" value="ONIVA05G24310"/>
</dbReference>